<proteinExistence type="inferred from homology"/>
<dbReference type="PANTHER" id="PTHR45930:SF4">
    <property type="entry name" value="ADHESION G PROTEIN-COUPLED RECEPTOR A3"/>
    <property type="match status" value="1"/>
</dbReference>
<dbReference type="InterPro" id="IPR003591">
    <property type="entry name" value="Leu-rich_rpt_typical-subtyp"/>
</dbReference>
<organism evidence="5 6">
    <name type="scientific">Pristionchus fissidentatus</name>
    <dbReference type="NCBI Taxonomy" id="1538716"/>
    <lineage>
        <taxon>Eukaryota</taxon>
        <taxon>Metazoa</taxon>
        <taxon>Ecdysozoa</taxon>
        <taxon>Nematoda</taxon>
        <taxon>Chromadorea</taxon>
        <taxon>Rhabditida</taxon>
        <taxon>Rhabditina</taxon>
        <taxon>Diplogasteromorpha</taxon>
        <taxon>Diplogasteroidea</taxon>
        <taxon>Neodiplogasteridae</taxon>
        <taxon>Pristionchus</taxon>
    </lineage>
</organism>
<dbReference type="SUPFAM" id="SSF52058">
    <property type="entry name" value="L domain-like"/>
    <property type="match status" value="1"/>
</dbReference>
<dbReference type="GO" id="GO:0007166">
    <property type="term" value="P:cell surface receptor signaling pathway"/>
    <property type="evidence" value="ECO:0007669"/>
    <property type="project" value="TreeGrafter"/>
</dbReference>
<keyword evidence="3" id="KW-0677">Repeat</keyword>
<sequence length="331" mass="37334">IKESSNGISHKYNRTHLNLSGLGIESLGSGFFEHFEELTTLDVSLNDIRFIEDLALYGLRNLRKLDISHNSGLYTLRSKSLLPLEKLEEINLDATHISSLSPSVFRYNPSLRKLSLNTPFTICDCDLQKLVQKFEFDDESICLYPVKLRGVPVKSIKNDAHICKAFSDLEMRVVKTKKARSSGGSYWEVDCSVNDVEGHVIEMKLDGRPLHSHSLDRHHIILHIFDNFVPHHPWICYAEIEGAPDAKAFHVPSSCPEEVIRNGGREVRFPGTPPDTILEIRCPNSSIILPRECSSTGVWSGVDISFCPEVSFPCESKVNETNIDEYLRNAN</sequence>
<gene>
    <name evidence="5" type="ORF">PFISCL1PPCAC_27601</name>
</gene>
<evidence type="ECO:0000256" key="2">
    <source>
        <dbReference type="ARBA" id="ARBA00022614"/>
    </source>
</evidence>
<evidence type="ECO:0000256" key="1">
    <source>
        <dbReference type="ARBA" id="ARBA00007343"/>
    </source>
</evidence>
<comment type="similarity">
    <text evidence="1">Belongs to the G-protein coupled receptor 2 family. Adhesion G-protein coupled receptor (ADGR) subfamily.</text>
</comment>
<accession>A0AAV5WVU4</accession>
<protein>
    <submittedName>
        <fullName evidence="5">Uncharacterized protein</fullName>
    </submittedName>
</protein>
<dbReference type="Gene3D" id="3.80.10.10">
    <property type="entry name" value="Ribonuclease Inhibitor"/>
    <property type="match status" value="1"/>
</dbReference>
<dbReference type="InterPro" id="IPR032675">
    <property type="entry name" value="LRR_dom_sf"/>
</dbReference>
<name>A0AAV5WVU4_9BILA</name>
<feature type="non-terminal residue" evidence="5">
    <location>
        <position position="1"/>
    </location>
</feature>
<dbReference type="PROSITE" id="PS51450">
    <property type="entry name" value="LRR"/>
    <property type="match status" value="1"/>
</dbReference>
<dbReference type="InterPro" id="IPR051963">
    <property type="entry name" value="Adhesion_GPCR_A"/>
</dbReference>
<dbReference type="SMART" id="SM00369">
    <property type="entry name" value="LRR_TYP"/>
    <property type="match status" value="3"/>
</dbReference>
<dbReference type="Pfam" id="PF13855">
    <property type="entry name" value="LRR_8"/>
    <property type="match status" value="1"/>
</dbReference>
<evidence type="ECO:0000313" key="6">
    <source>
        <dbReference type="Proteomes" id="UP001432322"/>
    </source>
</evidence>
<dbReference type="GO" id="GO:0005886">
    <property type="term" value="C:plasma membrane"/>
    <property type="evidence" value="ECO:0007669"/>
    <property type="project" value="TreeGrafter"/>
</dbReference>
<keyword evidence="2" id="KW-0433">Leucine-rich repeat</keyword>
<evidence type="ECO:0000256" key="4">
    <source>
        <dbReference type="ARBA" id="ARBA00023170"/>
    </source>
</evidence>
<keyword evidence="4" id="KW-0675">Receptor</keyword>
<comment type="caution">
    <text evidence="5">The sequence shown here is derived from an EMBL/GenBank/DDBJ whole genome shotgun (WGS) entry which is preliminary data.</text>
</comment>
<dbReference type="EMBL" id="BTSY01000007">
    <property type="protein sequence ID" value="GMT36304.1"/>
    <property type="molecule type" value="Genomic_DNA"/>
</dbReference>
<evidence type="ECO:0000313" key="5">
    <source>
        <dbReference type="EMBL" id="GMT36304.1"/>
    </source>
</evidence>
<reference evidence="5" key="1">
    <citation type="submission" date="2023-10" db="EMBL/GenBank/DDBJ databases">
        <title>Genome assembly of Pristionchus species.</title>
        <authorList>
            <person name="Yoshida K."/>
            <person name="Sommer R.J."/>
        </authorList>
    </citation>
    <scope>NUCLEOTIDE SEQUENCE</scope>
    <source>
        <strain evidence="5">RS5133</strain>
    </source>
</reference>
<keyword evidence="6" id="KW-1185">Reference proteome</keyword>
<dbReference type="PANTHER" id="PTHR45930">
    <property type="entry name" value="G-PROTEIN COUPLED RECEPTOR 124-LIKE PROTEIN"/>
    <property type="match status" value="1"/>
</dbReference>
<dbReference type="InterPro" id="IPR001611">
    <property type="entry name" value="Leu-rich_rpt"/>
</dbReference>
<dbReference type="Proteomes" id="UP001432322">
    <property type="component" value="Unassembled WGS sequence"/>
</dbReference>
<dbReference type="AlphaFoldDB" id="A0AAV5WVU4"/>
<evidence type="ECO:0000256" key="3">
    <source>
        <dbReference type="ARBA" id="ARBA00022737"/>
    </source>
</evidence>
<feature type="non-terminal residue" evidence="5">
    <location>
        <position position="331"/>
    </location>
</feature>